<evidence type="ECO:0000313" key="7">
    <source>
        <dbReference type="EMBL" id="CAB4724257.1"/>
    </source>
</evidence>
<dbReference type="NCBIfam" id="TIGR01979">
    <property type="entry name" value="sufS"/>
    <property type="match status" value="1"/>
</dbReference>
<evidence type="ECO:0000256" key="5">
    <source>
        <dbReference type="ARBA" id="ARBA00050776"/>
    </source>
</evidence>
<accession>A0A6J7PGE8</accession>
<dbReference type="EMBL" id="CAEZYR010000001">
    <property type="protein sequence ID" value="CAB4724257.1"/>
    <property type="molecule type" value="Genomic_DNA"/>
</dbReference>
<keyword evidence="3" id="KW-0808">Transferase</keyword>
<name>A0A6J7PGE8_9ZZZZ</name>
<proteinExistence type="predicted"/>
<evidence type="ECO:0000313" key="8">
    <source>
        <dbReference type="EMBL" id="CAB4915436.1"/>
    </source>
</evidence>
<dbReference type="GO" id="GO:0030170">
    <property type="term" value="F:pyridoxal phosphate binding"/>
    <property type="evidence" value="ECO:0007669"/>
    <property type="project" value="InterPro"/>
</dbReference>
<dbReference type="EMBL" id="CAFBOS010000105">
    <property type="protein sequence ID" value="CAB5002283.1"/>
    <property type="molecule type" value="Genomic_DNA"/>
</dbReference>
<dbReference type="GO" id="GO:0031071">
    <property type="term" value="F:cysteine desulfurase activity"/>
    <property type="evidence" value="ECO:0007669"/>
    <property type="project" value="UniProtKB-EC"/>
</dbReference>
<dbReference type="InterPro" id="IPR015422">
    <property type="entry name" value="PyrdxlP-dep_Trfase_small"/>
</dbReference>
<protein>
    <recommendedName>
        <fullName evidence="2">cysteine desulfurase</fullName>
        <ecNumber evidence="2">2.8.1.7</ecNumber>
    </recommendedName>
</protein>
<comment type="cofactor">
    <cofactor evidence="1">
        <name>pyridoxal 5'-phosphate</name>
        <dbReference type="ChEBI" id="CHEBI:597326"/>
    </cofactor>
</comment>
<dbReference type="CDD" id="cd06453">
    <property type="entry name" value="SufS_like"/>
    <property type="match status" value="1"/>
</dbReference>
<evidence type="ECO:0000313" key="9">
    <source>
        <dbReference type="EMBL" id="CAB5002283.1"/>
    </source>
</evidence>
<dbReference type="InterPro" id="IPR010970">
    <property type="entry name" value="Cys_dSase_SufS"/>
</dbReference>
<dbReference type="Pfam" id="PF00266">
    <property type="entry name" value="Aminotran_5"/>
    <property type="match status" value="1"/>
</dbReference>
<keyword evidence="4" id="KW-0663">Pyridoxal phosphate</keyword>
<dbReference type="PANTHER" id="PTHR43586:SF8">
    <property type="entry name" value="CYSTEINE DESULFURASE 1, CHLOROPLASTIC"/>
    <property type="match status" value="1"/>
</dbReference>
<dbReference type="InterPro" id="IPR015424">
    <property type="entry name" value="PyrdxlP-dep_Trfase"/>
</dbReference>
<dbReference type="GO" id="GO:0006534">
    <property type="term" value="P:cysteine metabolic process"/>
    <property type="evidence" value="ECO:0007669"/>
    <property type="project" value="InterPro"/>
</dbReference>
<evidence type="ECO:0000256" key="2">
    <source>
        <dbReference type="ARBA" id="ARBA00012239"/>
    </source>
</evidence>
<gene>
    <name evidence="7" type="ORF">UFOPK2754_00024</name>
    <name evidence="8" type="ORF">UFOPK3543_01781</name>
    <name evidence="9" type="ORF">UFOPK3967_01704</name>
</gene>
<dbReference type="EC" id="2.8.1.7" evidence="2"/>
<evidence type="ECO:0000256" key="3">
    <source>
        <dbReference type="ARBA" id="ARBA00022679"/>
    </source>
</evidence>
<evidence type="ECO:0000256" key="4">
    <source>
        <dbReference type="ARBA" id="ARBA00022898"/>
    </source>
</evidence>
<organism evidence="9">
    <name type="scientific">freshwater metagenome</name>
    <dbReference type="NCBI Taxonomy" id="449393"/>
    <lineage>
        <taxon>unclassified sequences</taxon>
        <taxon>metagenomes</taxon>
        <taxon>ecological metagenomes</taxon>
    </lineage>
</organism>
<dbReference type="SUPFAM" id="SSF53383">
    <property type="entry name" value="PLP-dependent transferases"/>
    <property type="match status" value="1"/>
</dbReference>
<evidence type="ECO:0000256" key="1">
    <source>
        <dbReference type="ARBA" id="ARBA00001933"/>
    </source>
</evidence>
<dbReference type="Gene3D" id="3.40.640.10">
    <property type="entry name" value="Type I PLP-dependent aspartate aminotransferase-like (Major domain)"/>
    <property type="match status" value="1"/>
</dbReference>
<evidence type="ECO:0000259" key="6">
    <source>
        <dbReference type="Pfam" id="PF00266"/>
    </source>
</evidence>
<comment type="catalytic activity">
    <reaction evidence="5">
        <text>(sulfur carrier)-H + L-cysteine = (sulfur carrier)-SH + L-alanine</text>
        <dbReference type="Rhea" id="RHEA:43892"/>
        <dbReference type="Rhea" id="RHEA-COMP:14737"/>
        <dbReference type="Rhea" id="RHEA-COMP:14739"/>
        <dbReference type="ChEBI" id="CHEBI:29917"/>
        <dbReference type="ChEBI" id="CHEBI:35235"/>
        <dbReference type="ChEBI" id="CHEBI:57972"/>
        <dbReference type="ChEBI" id="CHEBI:64428"/>
        <dbReference type="EC" id="2.8.1.7"/>
    </reaction>
</comment>
<dbReference type="AlphaFoldDB" id="A0A6J7PGE8"/>
<dbReference type="InterPro" id="IPR015421">
    <property type="entry name" value="PyrdxlP-dep_Trfase_major"/>
</dbReference>
<sequence length="410" mass="43940">MTLDVSAIKKDFPLLERDFNGKPLVYLDSAATSQKPRAVIDAMSDYYENYNANTHRGVFGIAEQATNAMEGAREKVRSFINAPSINEIIFTRNATESINLVAHSWGRANLRAGDVVVLTELEHHSNIVPWQQIREERGIELRYIPVTDSGHLDLDDLAATVDGAKLVSISAMSNVLGTVTPVRHIADIAHAAGALVCVDACQFVPHLPCDVIALGADFVAFSAHKMCGPTGVGVLWGHEALLDAMPAFLGGGGMIRDVTLQGFKPAELPWKFEAGTPAIAEIIGLGAAVDYLSAIGMPAVRQHEVELAAYTLRTLKGRFGDGIKIYGPSEASERGAVFSFGFGDLHPHDISQVLDEHGVCVRAGHHCAKPLMRKLGIGATARASLYLYNDESDVDALADALAAAADFFGL</sequence>
<feature type="domain" description="Aminotransferase class V" evidence="6">
    <location>
        <begin position="25"/>
        <end position="397"/>
    </location>
</feature>
<reference evidence="9" key="1">
    <citation type="submission" date="2020-05" db="EMBL/GenBank/DDBJ databases">
        <authorList>
            <person name="Chiriac C."/>
            <person name="Salcher M."/>
            <person name="Ghai R."/>
            <person name="Kavagutti S V."/>
        </authorList>
    </citation>
    <scope>NUCLEOTIDE SEQUENCE</scope>
</reference>
<dbReference type="InterPro" id="IPR000192">
    <property type="entry name" value="Aminotrans_V_dom"/>
</dbReference>
<dbReference type="PANTHER" id="PTHR43586">
    <property type="entry name" value="CYSTEINE DESULFURASE"/>
    <property type="match status" value="1"/>
</dbReference>
<dbReference type="EMBL" id="CAFBMH010000068">
    <property type="protein sequence ID" value="CAB4915436.1"/>
    <property type="molecule type" value="Genomic_DNA"/>
</dbReference>
<dbReference type="Gene3D" id="3.90.1150.10">
    <property type="entry name" value="Aspartate Aminotransferase, domain 1"/>
    <property type="match status" value="1"/>
</dbReference>